<dbReference type="Proteomes" id="UP000709466">
    <property type="component" value="Unassembled WGS sequence"/>
</dbReference>
<accession>A0ABX0VUX4</accession>
<keyword evidence="9" id="KW-1185">Reference proteome</keyword>
<comment type="caution">
    <text evidence="8">The sequence shown here is derived from an EMBL/GenBank/DDBJ whole genome shotgun (WGS) entry which is preliminary data.</text>
</comment>
<evidence type="ECO:0000256" key="7">
    <source>
        <dbReference type="HAMAP-Rule" id="MF_00009"/>
    </source>
</evidence>
<comment type="cofactor">
    <cofactor evidence="7">
        <name>Zn(2+)</name>
        <dbReference type="ChEBI" id="CHEBI:29105"/>
    </cofactor>
    <text evidence="7">Binds 1 zinc ion.</text>
</comment>
<feature type="binding site" evidence="7">
    <location>
        <position position="128"/>
    </location>
    <ligand>
        <name>Zn(2+)</name>
        <dbReference type="ChEBI" id="CHEBI:29105"/>
        <note>catalytic</note>
    </ligand>
</feature>
<dbReference type="PANTHER" id="PTHR46986">
    <property type="entry name" value="ENDORIBONUCLEASE YBEY, CHLOROPLASTIC"/>
    <property type="match status" value="1"/>
</dbReference>
<feature type="binding site" evidence="7">
    <location>
        <position position="132"/>
    </location>
    <ligand>
        <name>Zn(2+)</name>
        <dbReference type="ChEBI" id="CHEBI:29105"/>
        <note>catalytic</note>
    </ligand>
</feature>
<dbReference type="PANTHER" id="PTHR46986:SF1">
    <property type="entry name" value="ENDORIBONUCLEASE YBEY, CHLOROPLASTIC"/>
    <property type="match status" value="1"/>
</dbReference>
<dbReference type="NCBIfam" id="TIGR00043">
    <property type="entry name" value="rRNA maturation RNase YbeY"/>
    <property type="match status" value="1"/>
</dbReference>
<protein>
    <recommendedName>
        <fullName evidence="7">Endoribonuclease YbeY</fullName>
        <ecNumber evidence="7">3.1.-.-</ecNumber>
    </recommendedName>
</protein>
<proteinExistence type="inferred from homology"/>
<organism evidence="8 9">
    <name type="scientific">Marivivens donghaensis</name>
    <dbReference type="NCBI Taxonomy" id="1699413"/>
    <lineage>
        <taxon>Bacteria</taxon>
        <taxon>Pseudomonadati</taxon>
        <taxon>Pseudomonadota</taxon>
        <taxon>Alphaproteobacteria</taxon>
        <taxon>Rhodobacterales</taxon>
        <taxon>Paracoccaceae</taxon>
        <taxon>Marivivens group</taxon>
        <taxon>Marivivens</taxon>
    </lineage>
</organism>
<dbReference type="InterPro" id="IPR023091">
    <property type="entry name" value="MetalPrtase_cat_dom_sf_prd"/>
</dbReference>
<evidence type="ECO:0000256" key="1">
    <source>
        <dbReference type="ARBA" id="ARBA00010875"/>
    </source>
</evidence>
<evidence type="ECO:0000256" key="2">
    <source>
        <dbReference type="ARBA" id="ARBA00022722"/>
    </source>
</evidence>
<evidence type="ECO:0000256" key="6">
    <source>
        <dbReference type="ARBA" id="ARBA00022833"/>
    </source>
</evidence>
<keyword evidence="4 7" id="KW-0255">Endonuclease</keyword>
<evidence type="ECO:0000313" key="8">
    <source>
        <dbReference type="EMBL" id="NIY71871.1"/>
    </source>
</evidence>
<keyword evidence="7" id="KW-0698">rRNA processing</keyword>
<dbReference type="Gene3D" id="3.40.390.30">
    <property type="entry name" value="Metalloproteases ('zincins'), catalytic domain"/>
    <property type="match status" value="1"/>
</dbReference>
<evidence type="ECO:0000256" key="4">
    <source>
        <dbReference type="ARBA" id="ARBA00022759"/>
    </source>
</evidence>
<gene>
    <name evidence="7 8" type="primary">ybeY</name>
    <name evidence="8" type="ORF">HCZ30_05410</name>
</gene>
<evidence type="ECO:0000313" key="9">
    <source>
        <dbReference type="Proteomes" id="UP000709466"/>
    </source>
</evidence>
<dbReference type="RefSeq" id="WP_167637198.1">
    <property type="nucleotide sequence ID" value="NZ_JAATOP010000003.1"/>
</dbReference>
<dbReference type="InterPro" id="IPR020549">
    <property type="entry name" value="YbeY_CS"/>
</dbReference>
<dbReference type="PROSITE" id="PS01306">
    <property type="entry name" value="UPF0054"/>
    <property type="match status" value="1"/>
</dbReference>
<keyword evidence="7" id="KW-0963">Cytoplasm</keyword>
<dbReference type="InterPro" id="IPR002036">
    <property type="entry name" value="YbeY"/>
</dbReference>
<feature type="binding site" evidence="7">
    <location>
        <position position="138"/>
    </location>
    <ligand>
        <name>Zn(2+)</name>
        <dbReference type="ChEBI" id="CHEBI:29105"/>
        <note>catalytic</note>
    </ligand>
</feature>
<comment type="similarity">
    <text evidence="1 7">Belongs to the endoribonuclease YbeY family.</text>
</comment>
<dbReference type="SUPFAM" id="SSF55486">
    <property type="entry name" value="Metalloproteases ('zincins'), catalytic domain"/>
    <property type="match status" value="1"/>
</dbReference>
<comment type="function">
    <text evidence="7">Single strand-specific metallo-endoribonuclease involved in late-stage 70S ribosome quality control and in maturation of the 3' terminus of the 16S rRNA.</text>
</comment>
<comment type="subcellular location">
    <subcellularLocation>
        <location evidence="7">Cytoplasm</location>
    </subcellularLocation>
</comment>
<keyword evidence="5 7" id="KW-0378">Hydrolase</keyword>
<keyword evidence="7" id="KW-0690">Ribosome biogenesis</keyword>
<dbReference type="Pfam" id="PF02130">
    <property type="entry name" value="YbeY"/>
    <property type="match status" value="1"/>
</dbReference>
<evidence type="ECO:0000256" key="3">
    <source>
        <dbReference type="ARBA" id="ARBA00022723"/>
    </source>
</evidence>
<keyword evidence="6 7" id="KW-0862">Zinc</keyword>
<dbReference type="EC" id="3.1.-.-" evidence="7"/>
<dbReference type="HAMAP" id="MF_00009">
    <property type="entry name" value="Endoribonucl_YbeY"/>
    <property type="match status" value="1"/>
</dbReference>
<keyword evidence="2 7" id="KW-0540">Nuclease</keyword>
<name>A0ABX0VUX4_9RHOB</name>
<sequence>MQIDIEITDDRWVDLGLEDIIETAAHAVLERLGIDAEECELSVLGCDDARIRELNAGFREKDKATNVLSWPADERGAEGDGDMPEEPEADVFGTIELGDIAISYETCEREATDAGKPLREHAMHLMIHGVLHLLGFDHIRDGDAALMEGIETEILGKMGMADPYS</sequence>
<dbReference type="EMBL" id="JAATOP010000003">
    <property type="protein sequence ID" value="NIY71871.1"/>
    <property type="molecule type" value="Genomic_DNA"/>
</dbReference>
<keyword evidence="3 7" id="KW-0479">Metal-binding</keyword>
<evidence type="ECO:0000256" key="5">
    <source>
        <dbReference type="ARBA" id="ARBA00022801"/>
    </source>
</evidence>
<reference evidence="8 9" key="1">
    <citation type="submission" date="2020-03" db="EMBL/GenBank/DDBJ databases">
        <title>Bacterial isolates of synthetic phycosphere.</title>
        <authorList>
            <person name="Fu H."/>
            <person name="Moran M.A."/>
        </authorList>
    </citation>
    <scope>NUCLEOTIDE SEQUENCE [LARGE SCALE GENOMIC DNA]</scope>
    <source>
        <strain evidence="8 9">HF1</strain>
    </source>
</reference>